<organism evidence="1 2">
    <name type="scientific">Streptacidiphilus alkalitolerans</name>
    <dbReference type="NCBI Taxonomy" id="3342712"/>
    <lineage>
        <taxon>Bacteria</taxon>
        <taxon>Bacillati</taxon>
        <taxon>Actinomycetota</taxon>
        <taxon>Actinomycetes</taxon>
        <taxon>Kitasatosporales</taxon>
        <taxon>Streptomycetaceae</taxon>
        <taxon>Streptacidiphilus</taxon>
    </lineage>
</organism>
<keyword evidence="2" id="KW-1185">Reference proteome</keyword>
<dbReference type="Proteomes" id="UP001592582">
    <property type="component" value="Unassembled WGS sequence"/>
</dbReference>
<evidence type="ECO:0000313" key="1">
    <source>
        <dbReference type="EMBL" id="MFC1409416.1"/>
    </source>
</evidence>
<dbReference type="SUPFAM" id="SSF49785">
    <property type="entry name" value="Galactose-binding domain-like"/>
    <property type="match status" value="1"/>
</dbReference>
<proteinExistence type="predicted"/>
<dbReference type="InterPro" id="IPR005084">
    <property type="entry name" value="CBM6"/>
</dbReference>
<dbReference type="PROSITE" id="PS51175">
    <property type="entry name" value="CBM6"/>
    <property type="match status" value="1"/>
</dbReference>
<gene>
    <name evidence="1" type="ORF">ACEZDG_08985</name>
</gene>
<dbReference type="EMBL" id="JBHEZX010000003">
    <property type="protein sequence ID" value="MFC1409416.1"/>
    <property type="molecule type" value="Genomic_DNA"/>
</dbReference>
<comment type="caution">
    <text evidence="1">The sequence shown here is derived from an EMBL/GenBank/DDBJ whole genome shotgun (WGS) entry which is preliminary data.</text>
</comment>
<dbReference type="Pfam" id="PF03422">
    <property type="entry name" value="CBM_6"/>
    <property type="match status" value="1"/>
</dbReference>
<dbReference type="InterPro" id="IPR008979">
    <property type="entry name" value="Galactose-bd-like_sf"/>
</dbReference>
<sequence length="361" mass="36805">MYVDLPPPVRERTVFHPWGVEISMSPENHGVPEDDDPFAYLYRGDGADGASGQTPETAPLPGVPRTSYHQATQVGRTQYGQPQQQAQQAPPGYQAQPRLPHQDQPTAQYRAGEPSYQSSPYKAAPAAAPTPPPGGGRAGARAGGSGGRGGSRGVMFGAIAVGIAVVVIIAVVAFNSGPDKSNKAGAGSSSSAPAVAPPATSASDTPSVAPTTGTVDPVDAGTMVMTGGAKTNTDHKGALSAGGSFVDGMTTPGATVTWTVNAPAAGSYFLWVRYANATGKDSGATVTVNQKTSGARTIGLKDYGSKGSWDSWFSSYSGVTLQKGQNTIAVSCTAAAACNFNLDQMALTPPTDSSSRPSAWK</sequence>
<protein>
    <submittedName>
        <fullName evidence="1">Carbohydrate-binding protein</fullName>
    </submittedName>
</protein>
<dbReference type="Gene3D" id="2.60.120.260">
    <property type="entry name" value="Galactose-binding domain-like"/>
    <property type="match status" value="1"/>
</dbReference>
<reference evidence="1 2" key="1">
    <citation type="submission" date="2024-09" db="EMBL/GenBank/DDBJ databases">
        <authorList>
            <person name="Lee S.D."/>
        </authorList>
    </citation>
    <scope>NUCLEOTIDE SEQUENCE [LARGE SCALE GENOMIC DNA]</scope>
    <source>
        <strain evidence="1 2">N1-1</strain>
    </source>
</reference>
<accession>A0ABV6V723</accession>
<name>A0ABV6V723_9ACTN</name>
<evidence type="ECO:0000313" key="2">
    <source>
        <dbReference type="Proteomes" id="UP001592582"/>
    </source>
</evidence>